<keyword evidence="4" id="KW-1185">Reference proteome</keyword>
<protein>
    <recommendedName>
        <fullName evidence="5">DUF2752 domain-containing protein</fullName>
    </recommendedName>
</protein>
<name>H5TXE2_9ACTN</name>
<evidence type="ECO:0008006" key="5">
    <source>
        <dbReference type="Google" id="ProtNLM"/>
    </source>
</evidence>
<reference evidence="3 4" key="1">
    <citation type="submission" date="2012-02" db="EMBL/GenBank/DDBJ databases">
        <title>Whole genome shotgun sequence of Gordonia sputi NBRC 100414.</title>
        <authorList>
            <person name="Yoshida I."/>
            <person name="Hosoyama A."/>
            <person name="Tsuchikane K."/>
            <person name="Katsumata H."/>
            <person name="Yamazaki S."/>
            <person name="Fujita N."/>
        </authorList>
    </citation>
    <scope>NUCLEOTIDE SEQUENCE [LARGE SCALE GENOMIC DNA]</scope>
    <source>
        <strain evidence="3 4">NBRC 100414</strain>
    </source>
</reference>
<evidence type="ECO:0000256" key="2">
    <source>
        <dbReference type="SAM" id="Phobius"/>
    </source>
</evidence>
<keyword evidence="2" id="KW-0472">Membrane</keyword>
<dbReference type="eggNOG" id="ENOG5033A4V">
    <property type="taxonomic scope" value="Bacteria"/>
</dbReference>
<dbReference type="InterPro" id="IPR021215">
    <property type="entry name" value="DUF2752"/>
</dbReference>
<dbReference type="RefSeq" id="WP_005203602.1">
    <property type="nucleotide sequence ID" value="NZ_BAFC01000034.1"/>
</dbReference>
<dbReference type="Proteomes" id="UP000005845">
    <property type="component" value="Unassembled WGS sequence"/>
</dbReference>
<evidence type="ECO:0000256" key="1">
    <source>
        <dbReference type="SAM" id="MobiDB-lite"/>
    </source>
</evidence>
<sequence>MSTDRTDLPGPYTAAPSGAGGRRVGPAMVVAVGGAALLTAIVWPLGSVDHGRDLCVFRALTGLPCPGCGLTRSWVHLMHGDVGGAFTYNVFGPLTLVATVIAVAAGVWCLVAGPGALKRLRLRRALPVLVVVLGLWLVYGVARIVDAAAGWGVFPAVV</sequence>
<gene>
    <name evidence="3" type="ORF">GOSPT_034_00170</name>
</gene>
<evidence type="ECO:0000313" key="3">
    <source>
        <dbReference type="EMBL" id="GAB38150.1"/>
    </source>
</evidence>
<feature type="transmembrane region" description="Helical" evidence="2">
    <location>
        <begin position="125"/>
        <end position="145"/>
    </location>
</feature>
<organism evidence="3 4">
    <name type="scientific">Gordonia sputi NBRC 100414</name>
    <dbReference type="NCBI Taxonomy" id="1089453"/>
    <lineage>
        <taxon>Bacteria</taxon>
        <taxon>Bacillati</taxon>
        <taxon>Actinomycetota</taxon>
        <taxon>Actinomycetes</taxon>
        <taxon>Mycobacteriales</taxon>
        <taxon>Gordoniaceae</taxon>
        <taxon>Gordonia</taxon>
    </lineage>
</organism>
<feature type="transmembrane region" description="Helical" evidence="2">
    <location>
        <begin position="27"/>
        <end position="46"/>
    </location>
</feature>
<accession>H5TXE2</accession>
<keyword evidence="2" id="KW-1133">Transmembrane helix</keyword>
<keyword evidence="2" id="KW-0812">Transmembrane</keyword>
<proteinExistence type="predicted"/>
<dbReference type="Pfam" id="PF10825">
    <property type="entry name" value="DUF2752"/>
    <property type="match status" value="1"/>
</dbReference>
<comment type="caution">
    <text evidence="3">The sequence shown here is derived from an EMBL/GenBank/DDBJ whole genome shotgun (WGS) entry which is preliminary data.</text>
</comment>
<dbReference type="EMBL" id="BAFC01000034">
    <property type="protein sequence ID" value="GAB38150.1"/>
    <property type="molecule type" value="Genomic_DNA"/>
</dbReference>
<evidence type="ECO:0000313" key="4">
    <source>
        <dbReference type="Proteomes" id="UP000005845"/>
    </source>
</evidence>
<feature type="transmembrane region" description="Helical" evidence="2">
    <location>
        <begin position="90"/>
        <end position="113"/>
    </location>
</feature>
<dbReference type="AlphaFoldDB" id="H5TXE2"/>
<feature type="region of interest" description="Disordered" evidence="1">
    <location>
        <begin position="1"/>
        <end position="21"/>
    </location>
</feature>